<evidence type="ECO:0000313" key="2">
    <source>
        <dbReference type="Proteomes" id="UP000238348"/>
    </source>
</evidence>
<dbReference type="EMBL" id="CP012673">
    <property type="protein sequence ID" value="AUX38998.1"/>
    <property type="molecule type" value="Genomic_DNA"/>
</dbReference>
<protein>
    <recommendedName>
        <fullName evidence="3">Secreted protein</fullName>
    </recommendedName>
</protein>
<dbReference type="Proteomes" id="UP000238348">
    <property type="component" value="Chromosome"/>
</dbReference>
<dbReference type="OrthoDB" id="9757809at2"/>
<evidence type="ECO:0008006" key="3">
    <source>
        <dbReference type="Google" id="ProtNLM"/>
    </source>
</evidence>
<reference evidence="1 2" key="1">
    <citation type="submission" date="2015-09" db="EMBL/GenBank/DDBJ databases">
        <title>Sorangium comparison.</title>
        <authorList>
            <person name="Zaburannyi N."/>
            <person name="Bunk B."/>
            <person name="Overmann J."/>
            <person name="Mueller R."/>
        </authorList>
    </citation>
    <scope>NUCLEOTIDE SEQUENCE [LARGE SCALE GENOMIC DNA]</scope>
    <source>
        <strain evidence="1 2">So ce26</strain>
    </source>
</reference>
<gene>
    <name evidence="1" type="ORF">SOCE26_003800</name>
</gene>
<accession>A0A2L0EI72</accession>
<name>A0A2L0EI72_SORCE</name>
<dbReference type="AlphaFoldDB" id="A0A2L0EI72"/>
<sequence length="343" mass="37229">MRSAGRLLRAEVEENMKRISAWAFVVASVWAGVGGCAADAPEPEQEEAAQRGAAISQPAGVRHGIWVYSVYSSTGSGLLDTDPNGGQLAAFLSAHHINEVYLSVANNAFASLPDRARIRAFVAGLRGVAGVRVEALIGQPTVGEYPIRKDHMLARITQIAAYNAEASSAAERFDGIHLDLEPWVGRMQQPELYEGIVEDLVSAFELAAAEILARPESYNQDMSLAADVGGLFYDRQPSDARQSMLLAAGRLVLMEYEIAEDKVVTRMERALADATADHPVMVSTRLQDFALCTNGAVLGRFDTQWAATTGYGGWATFHYGHYDRGEPRVWTSYCPTEGCCDIP</sequence>
<organism evidence="1 2">
    <name type="scientific">Sorangium cellulosum</name>
    <name type="common">Polyangium cellulosum</name>
    <dbReference type="NCBI Taxonomy" id="56"/>
    <lineage>
        <taxon>Bacteria</taxon>
        <taxon>Pseudomonadati</taxon>
        <taxon>Myxococcota</taxon>
        <taxon>Polyangia</taxon>
        <taxon>Polyangiales</taxon>
        <taxon>Polyangiaceae</taxon>
        <taxon>Sorangium</taxon>
    </lineage>
</organism>
<proteinExistence type="predicted"/>
<evidence type="ECO:0000313" key="1">
    <source>
        <dbReference type="EMBL" id="AUX38998.1"/>
    </source>
</evidence>
<dbReference type="RefSeq" id="WP_104977035.1">
    <property type="nucleotide sequence ID" value="NZ_CP012673.1"/>
</dbReference>